<dbReference type="PANTHER" id="PTHR10281">
    <property type="entry name" value="MEMBRANE-ASSOCIATED PROGESTERONE RECEPTOR COMPONENT-RELATED"/>
    <property type="match status" value="1"/>
</dbReference>
<evidence type="ECO:0000313" key="5">
    <source>
        <dbReference type="EMBL" id="CAH1159419.1"/>
    </source>
</evidence>
<evidence type="ECO:0000256" key="1">
    <source>
        <dbReference type="ARBA" id="ARBA00038357"/>
    </source>
</evidence>
<dbReference type="EMBL" id="OU896709">
    <property type="protein sequence ID" value="CAH1159419.1"/>
    <property type="molecule type" value="Genomic_DNA"/>
</dbReference>
<dbReference type="InterPro" id="IPR050577">
    <property type="entry name" value="MAPR/NEUFC/NENF-like"/>
</dbReference>
<dbReference type="SUPFAM" id="SSF55856">
    <property type="entry name" value="Cytochrome b5-like heme/steroid binding domain"/>
    <property type="match status" value="1"/>
</dbReference>
<dbReference type="Pfam" id="PF00173">
    <property type="entry name" value="Cyt-b5"/>
    <property type="match status" value="1"/>
</dbReference>
<dbReference type="Gene3D" id="3.10.120.10">
    <property type="entry name" value="Cytochrome b5-like heme/steroid binding domain"/>
    <property type="match status" value="1"/>
</dbReference>
<organism evidence="5 6">
    <name type="scientific">Phaedon cochleariae</name>
    <name type="common">Mustard beetle</name>
    <dbReference type="NCBI Taxonomy" id="80249"/>
    <lineage>
        <taxon>Eukaryota</taxon>
        <taxon>Metazoa</taxon>
        <taxon>Ecdysozoa</taxon>
        <taxon>Arthropoda</taxon>
        <taxon>Hexapoda</taxon>
        <taxon>Insecta</taxon>
        <taxon>Pterygota</taxon>
        <taxon>Neoptera</taxon>
        <taxon>Endopterygota</taxon>
        <taxon>Coleoptera</taxon>
        <taxon>Polyphaga</taxon>
        <taxon>Cucujiformia</taxon>
        <taxon>Chrysomeloidea</taxon>
        <taxon>Chrysomelidae</taxon>
        <taxon>Chrysomelinae</taxon>
        <taxon>Chrysomelini</taxon>
        <taxon>Phaedon</taxon>
    </lineage>
</organism>
<feature type="region of interest" description="Disordered" evidence="2">
    <location>
        <begin position="159"/>
        <end position="186"/>
    </location>
</feature>
<dbReference type="InterPro" id="IPR001199">
    <property type="entry name" value="Cyt_B5-like_heme/steroid-bd"/>
</dbReference>
<feature type="transmembrane region" description="Helical" evidence="3">
    <location>
        <begin position="14"/>
        <end position="36"/>
    </location>
</feature>
<dbReference type="AlphaFoldDB" id="A0A9P0DSP8"/>
<keyword evidence="3" id="KW-0472">Membrane</keyword>
<evidence type="ECO:0000259" key="4">
    <source>
        <dbReference type="SMART" id="SM01117"/>
    </source>
</evidence>
<keyword evidence="3" id="KW-0812">Transmembrane</keyword>
<evidence type="ECO:0000256" key="3">
    <source>
        <dbReference type="SAM" id="Phobius"/>
    </source>
</evidence>
<comment type="similarity">
    <text evidence="1">Belongs to the cytochrome b5 family. MAPR subfamily.</text>
</comment>
<reference evidence="5" key="2">
    <citation type="submission" date="2022-10" db="EMBL/GenBank/DDBJ databases">
        <authorList>
            <consortium name="ENA_rothamsted_submissions"/>
            <consortium name="culmorum"/>
            <person name="King R."/>
        </authorList>
    </citation>
    <scope>NUCLEOTIDE SEQUENCE</scope>
</reference>
<gene>
    <name evidence="5" type="ORF">PHAECO_LOCUS7580</name>
</gene>
<dbReference type="GO" id="GO:0016020">
    <property type="term" value="C:membrane"/>
    <property type="evidence" value="ECO:0007669"/>
    <property type="project" value="TreeGrafter"/>
</dbReference>
<proteinExistence type="inferred from homology"/>
<protein>
    <recommendedName>
        <fullName evidence="4">Cytochrome b5 heme-binding domain-containing protein</fullName>
    </recommendedName>
</protein>
<keyword evidence="3" id="KW-1133">Transmembrane helix</keyword>
<dbReference type="GO" id="GO:0005783">
    <property type="term" value="C:endoplasmic reticulum"/>
    <property type="evidence" value="ECO:0007669"/>
    <property type="project" value="TreeGrafter"/>
</dbReference>
<dbReference type="SMART" id="SM01117">
    <property type="entry name" value="Cyt-b5"/>
    <property type="match status" value="1"/>
</dbReference>
<dbReference type="OrthoDB" id="547796at2759"/>
<dbReference type="Proteomes" id="UP001153737">
    <property type="component" value="Chromosome 3"/>
</dbReference>
<evidence type="ECO:0000313" key="6">
    <source>
        <dbReference type="Proteomes" id="UP001153737"/>
    </source>
</evidence>
<accession>A0A9P0DSP8</accession>
<feature type="domain" description="Cytochrome b5 heme-binding" evidence="4">
    <location>
        <begin position="63"/>
        <end position="160"/>
    </location>
</feature>
<dbReference type="FunFam" id="3.10.120.10:FF:000003">
    <property type="entry name" value="membrane-associated progesterone receptor component 1"/>
    <property type="match status" value="1"/>
</dbReference>
<reference evidence="5" key="1">
    <citation type="submission" date="2022-01" db="EMBL/GenBank/DDBJ databases">
        <authorList>
            <person name="King R."/>
        </authorList>
    </citation>
    <scope>NUCLEOTIDE SEQUENCE</scope>
</reference>
<evidence type="ECO:0000256" key="2">
    <source>
        <dbReference type="SAM" id="MobiDB-lite"/>
    </source>
</evidence>
<name>A0A9P0DSP8_PHACE</name>
<sequence>MAEETLKSGLLTNLFFEIIQSPVYIALVSLVVFLVYKIIKSRGNDFAVPPPAPQLPKLKKRDFTLKELTQYDGTQEDGRVLVAVNGTVYDVTKGKRFYGPGGPYEAFGGRDASRGLATADVSASAEEYDDLSDLSAMDMDSLRDWESQFQERYDVVGRLLKPGEKPTNYSDEEDSSSSTAKKSKDA</sequence>
<keyword evidence="6" id="KW-1185">Reference proteome</keyword>
<dbReference type="InterPro" id="IPR036400">
    <property type="entry name" value="Cyt_B5-like_heme/steroid_sf"/>
</dbReference>
<dbReference type="PANTHER" id="PTHR10281:SF106">
    <property type="entry name" value="IP06960P-RELATED"/>
    <property type="match status" value="1"/>
</dbReference>